<dbReference type="Pfam" id="PF12911">
    <property type="entry name" value="OppC_N"/>
    <property type="match status" value="1"/>
</dbReference>
<evidence type="ECO:0000313" key="10">
    <source>
        <dbReference type="Proteomes" id="UP000294576"/>
    </source>
</evidence>
<keyword evidence="2 7" id="KW-0813">Transport</keyword>
<dbReference type="PROSITE" id="PS50928">
    <property type="entry name" value="ABC_TM1"/>
    <property type="match status" value="1"/>
</dbReference>
<feature type="transmembrane region" description="Helical" evidence="7">
    <location>
        <begin position="34"/>
        <end position="55"/>
    </location>
</feature>
<name>A0A4R3PSR5_RHISU</name>
<evidence type="ECO:0000256" key="1">
    <source>
        <dbReference type="ARBA" id="ARBA00004651"/>
    </source>
</evidence>
<dbReference type="Pfam" id="PF00528">
    <property type="entry name" value="BPD_transp_1"/>
    <property type="match status" value="1"/>
</dbReference>
<evidence type="ECO:0000313" key="9">
    <source>
        <dbReference type="EMBL" id="TCU07590.1"/>
    </source>
</evidence>
<feature type="transmembrane region" description="Helical" evidence="7">
    <location>
        <begin position="274"/>
        <end position="295"/>
    </location>
</feature>
<keyword evidence="6 7" id="KW-0472">Membrane</keyword>
<evidence type="ECO:0000256" key="4">
    <source>
        <dbReference type="ARBA" id="ARBA00022692"/>
    </source>
</evidence>
<dbReference type="InterPro" id="IPR025966">
    <property type="entry name" value="OppC_N"/>
</dbReference>
<gene>
    <name evidence="9" type="ORF">EV132_12933</name>
</gene>
<keyword evidence="4 7" id="KW-0812">Transmembrane</keyword>
<dbReference type="InterPro" id="IPR035906">
    <property type="entry name" value="MetI-like_sf"/>
</dbReference>
<protein>
    <submittedName>
        <fullName evidence="9">Peptide/nickel transport system permease protein</fullName>
    </submittedName>
</protein>
<comment type="similarity">
    <text evidence="7">Belongs to the binding-protein-dependent transport system permease family.</text>
</comment>
<evidence type="ECO:0000256" key="3">
    <source>
        <dbReference type="ARBA" id="ARBA00022475"/>
    </source>
</evidence>
<proteinExistence type="inferred from homology"/>
<keyword evidence="3" id="KW-1003">Cell membrane</keyword>
<dbReference type="SUPFAM" id="SSF161098">
    <property type="entry name" value="MetI-like"/>
    <property type="match status" value="1"/>
</dbReference>
<keyword evidence="5 7" id="KW-1133">Transmembrane helix</keyword>
<organism evidence="9 10">
    <name type="scientific">Rhizobium sullae</name>
    <name type="common">Rhizobium hedysari</name>
    <dbReference type="NCBI Taxonomy" id="50338"/>
    <lineage>
        <taxon>Bacteria</taxon>
        <taxon>Pseudomonadati</taxon>
        <taxon>Pseudomonadota</taxon>
        <taxon>Alphaproteobacteria</taxon>
        <taxon>Hyphomicrobiales</taxon>
        <taxon>Rhizobiaceae</taxon>
        <taxon>Rhizobium/Agrobacterium group</taxon>
        <taxon>Rhizobium</taxon>
    </lineage>
</organism>
<evidence type="ECO:0000256" key="2">
    <source>
        <dbReference type="ARBA" id="ARBA00022448"/>
    </source>
</evidence>
<dbReference type="InterPro" id="IPR000515">
    <property type="entry name" value="MetI-like"/>
</dbReference>
<comment type="caution">
    <text evidence="9">The sequence shown here is derived from an EMBL/GenBank/DDBJ whole genome shotgun (WGS) entry which is preliminary data.</text>
</comment>
<dbReference type="EMBL" id="SMBH01000029">
    <property type="protein sequence ID" value="TCU07590.1"/>
    <property type="molecule type" value="Genomic_DNA"/>
</dbReference>
<dbReference type="Proteomes" id="UP000294576">
    <property type="component" value="Unassembled WGS sequence"/>
</dbReference>
<accession>A0A4R3PSR5</accession>
<evidence type="ECO:0000259" key="8">
    <source>
        <dbReference type="PROSITE" id="PS50928"/>
    </source>
</evidence>
<evidence type="ECO:0000256" key="5">
    <source>
        <dbReference type="ARBA" id="ARBA00022989"/>
    </source>
</evidence>
<dbReference type="PANTHER" id="PTHR43386:SF6">
    <property type="entry name" value="ABC TRANSPORTER PERMEASE PROTEIN"/>
    <property type="match status" value="1"/>
</dbReference>
<feature type="transmembrane region" description="Helical" evidence="7">
    <location>
        <begin position="150"/>
        <end position="179"/>
    </location>
</feature>
<feature type="domain" description="ABC transmembrane type-1" evidence="8">
    <location>
        <begin position="112"/>
        <end position="296"/>
    </location>
</feature>
<dbReference type="GO" id="GO:0005886">
    <property type="term" value="C:plasma membrane"/>
    <property type="evidence" value="ECO:0007669"/>
    <property type="project" value="UniProtKB-SubCell"/>
</dbReference>
<sequence>MTAHTSVRSLPEPEIKPLSVRSALVYKLLRNPSVVMGLIIVLVMLVVGLAAPLLASVDPIAIDPTARNRFPMAESSHRLDDGTRSTVAHLMGTDSLGRDVYSRVLYGARVSLLVGITVAVVSITLGLAIGLIAGYFPWLDRIVMRIMDGLMAIPAILLAIALVSLSSAGILTVIVAIIVPEIPRVVRLVRSVVLSARHEPYVEAAVTVGTRTLPLLIRHILPNTVAPLIVQGTFICASAILVEAILSFLGIGIPPEIPTWGNIMAEGRQLFRLFPHNILFPGIFLGLTVLAINILGDGLRDVLDPKMEKRA</sequence>
<dbReference type="Gene3D" id="1.10.3720.10">
    <property type="entry name" value="MetI-like"/>
    <property type="match status" value="1"/>
</dbReference>
<evidence type="ECO:0000256" key="7">
    <source>
        <dbReference type="RuleBase" id="RU363032"/>
    </source>
</evidence>
<dbReference type="AlphaFoldDB" id="A0A4R3PSR5"/>
<dbReference type="GO" id="GO:0055085">
    <property type="term" value="P:transmembrane transport"/>
    <property type="evidence" value="ECO:0007669"/>
    <property type="project" value="InterPro"/>
</dbReference>
<evidence type="ECO:0000256" key="6">
    <source>
        <dbReference type="ARBA" id="ARBA00023136"/>
    </source>
</evidence>
<dbReference type="RefSeq" id="WP_375714162.1">
    <property type="nucleotide sequence ID" value="NZ_CP104145.1"/>
</dbReference>
<dbReference type="CDD" id="cd06261">
    <property type="entry name" value="TM_PBP2"/>
    <property type="match status" value="1"/>
</dbReference>
<reference evidence="9 10" key="1">
    <citation type="submission" date="2019-03" db="EMBL/GenBank/DDBJ databases">
        <title>Genomic Encyclopedia of Type Strains, Phase IV (KMG-V): Genome sequencing to study the core and pangenomes of soil and plant-associated prokaryotes.</title>
        <authorList>
            <person name="Whitman W."/>
        </authorList>
    </citation>
    <scope>NUCLEOTIDE SEQUENCE [LARGE SCALE GENOMIC DNA]</scope>
    <source>
        <strain evidence="9 10">Hc14</strain>
    </source>
</reference>
<feature type="transmembrane region" description="Helical" evidence="7">
    <location>
        <begin position="112"/>
        <end position="138"/>
    </location>
</feature>
<comment type="subcellular location">
    <subcellularLocation>
        <location evidence="1 7">Cell membrane</location>
        <topology evidence="1 7">Multi-pass membrane protein</topology>
    </subcellularLocation>
</comment>
<feature type="transmembrane region" description="Helical" evidence="7">
    <location>
        <begin position="228"/>
        <end position="253"/>
    </location>
</feature>
<dbReference type="PANTHER" id="PTHR43386">
    <property type="entry name" value="OLIGOPEPTIDE TRANSPORT SYSTEM PERMEASE PROTEIN APPC"/>
    <property type="match status" value="1"/>
</dbReference>
<dbReference type="InterPro" id="IPR050366">
    <property type="entry name" value="BP-dependent_transpt_permease"/>
</dbReference>